<dbReference type="AlphaFoldDB" id="A0A8H5T7U0"/>
<gene>
    <name evidence="2" type="ORF">FCIRC_10787</name>
</gene>
<accession>A0A8H5T7U0</accession>
<organism evidence="2 3">
    <name type="scientific">Fusarium circinatum</name>
    <name type="common">Pitch canker fungus</name>
    <name type="synonym">Gibberella circinata</name>
    <dbReference type="NCBI Taxonomy" id="48490"/>
    <lineage>
        <taxon>Eukaryota</taxon>
        <taxon>Fungi</taxon>
        <taxon>Dikarya</taxon>
        <taxon>Ascomycota</taxon>
        <taxon>Pezizomycotina</taxon>
        <taxon>Sordariomycetes</taxon>
        <taxon>Hypocreomycetidae</taxon>
        <taxon>Hypocreales</taxon>
        <taxon>Nectriaceae</taxon>
        <taxon>Fusarium</taxon>
        <taxon>Fusarium fujikuroi species complex</taxon>
    </lineage>
</organism>
<evidence type="ECO:0000313" key="2">
    <source>
        <dbReference type="EMBL" id="KAF5664633.1"/>
    </source>
</evidence>
<sequence>MHYPSFLLTALLAAIPRASGECHRSGETWGGDKFTALEAAQRLCTDGSLTETDYRYGEFKTFCVNLSTLKKVDFTVMVGRNVIGDGLRISSADCTDRLHREINVCDHGGRSSYEQGEGGPEGSNPVWDFSADPGSGQRVYGEGAEDASYFLYMGL</sequence>
<feature type="signal peptide" evidence="1">
    <location>
        <begin position="1"/>
        <end position="20"/>
    </location>
</feature>
<evidence type="ECO:0000313" key="3">
    <source>
        <dbReference type="Proteomes" id="UP000572754"/>
    </source>
</evidence>
<dbReference type="EMBL" id="JAAQPE010000408">
    <property type="protein sequence ID" value="KAF5664633.1"/>
    <property type="molecule type" value="Genomic_DNA"/>
</dbReference>
<dbReference type="Proteomes" id="UP000572754">
    <property type="component" value="Unassembled WGS sequence"/>
</dbReference>
<name>A0A8H5T7U0_FUSCI</name>
<evidence type="ECO:0000256" key="1">
    <source>
        <dbReference type="SAM" id="SignalP"/>
    </source>
</evidence>
<keyword evidence="3" id="KW-1185">Reference proteome</keyword>
<reference evidence="3" key="1">
    <citation type="journal article" date="2020" name="BMC Genomics">
        <title>Correction to: Identification and distribution of gene clusters required for synthesis of sphingolipid metabolism inhibitors in diverse species of the filamentous fungus Fusarium.</title>
        <authorList>
            <person name="Kim H.S."/>
            <person name="Lohmar J.M."/>
            <person name="Busman M."/>
            <person name="Brown D.W."/>
            <person name="Naumann T.A."/>
            <person name="Divon H.H."/>
            <person name="Lysoe E."/>
            <person name="Uhlig S."/>
            <person name="Proctor R.H."/>
        </authorList>
    </citation>
    <scope>NUCLEOTIDE SEQUENCE [LARGE SCALE GENOMIC DNA]</scope>
    <source>
        <strain evidence="3">NRRL 25331</strain>
    </source>
</reference>
<feature type="chain" id="PRO_5034954268" evidence="1">
    <location>
        <begin position="21"/>
        <end position="155"/>
    </location>
</feature>
<reference evidence="2 3" key="2">
    <citation type="submission" date="2020-05" db="EMBL/GenBank/DDBJ databases">
        <title>Identification and distribution of gene clusters putatively required for synthesis of sphingolipid metabolism inhibitors in phylogenetically diverse species of the filamentous fungus Fusarium.</title>
        <authorList>
            <person name="Kim H.-S."/>
            <person name="Busman M."/>
            <person name="Brown D.W."/>
            <person name="Divon H."/>
            <person name="Uhlig S."/>
            <person name="Proctor R.H."/>
        </authorList>
    </citation>
    <scope>NUCLEOTIDE SEQUENCE [LARGE SCALE GENOMIC DNA]</scope>
    <source>
        <strain evidence="2 3">NRRL 25331</strain>
    </source>
</reference>
<comment type="caution">
    <text evidence="2">The sequence shown here is derived from an EMBL/GenBank/DDBJ whole genome shotgun (WGS) entry which is preliminary data.</text>
</comment>
<keyword evidence="1" id="KW-0732">Signal</keyword>
<protein>
    <submittedName>
        <fullName evidence="2">Uncharacterized protein</fullName>
    </submittedName>
</protein>
<proteinExistence type="predicted"/>